<gene>
    <name evidence="1" type="ORF">L6452_30968</name>
</gene>
<organism evidence="1 2">
    <name type="scientific">Arctium lappa</name>
    <name type="common">Greater burdock</name>
    <name type="synonym">Lappa major</name>
    <dbReference type="NCBI Taxonomy" id="4217"/>
    <lineage>
        <taxon>Eukaryota</taxon>
        <taxon>Viridiplantae</taxon>
        <taxon>Streptophyta</taxon>
        <taxon>Embryophyta</taxon>
        <taxon>Tracheophyta</taxon>
        <taxon>Spermatophyta</taxon>
        <taxon>Magnoliopsida</taxon>
        <taxon>eudicotyledons</taxon>
        <taxon>Gunneridae</taxon>
        <taxon>Pentapetalae</taxon>
        <taxon>asterids</taxon>
        <taxon>campanulids</taxon>
        <taxon>Asterales</taxon>
        <taxon>Asteraceae</taxon>
        <taxon>Carduoideae</taxon>
        <taxon>Cardueae</taxon>
        <taxon>Arctiinae</taxon>
        <taxon>Arctium</taxon>
    </lineage>
</organism>
<keyword evidence="2" id="KW-1185">Reference proteome</keyword>
<evidence type="ECO:0000313" key="1">
    <source>
        <dbReference type="EMBL" id="KAI3697869.1"/>
    </source>
</evidence>
<sequence>MVEVEPTLKPFVAPGPVFDLHRITKPITRLEPSDNDETVNMETKAELVKKRITRTKRISKRMRKGADQHQEETNAEHQE</sequence>
<evidence type="ECO:0000313" key="2">
    <source>
        <dbReference type="Proteomes" id="UP001055879"/>
    </source>
</evidence>
<dbReference type="Proteomes" id="UP001055879">
    <property type="component" value="Linkage Group LG10"/>
</dbReference>
<accession>A0ACB8ZKL9</accession>
<proteinExistence type="predicted"/>
<reference evidence="1 2" key="2">
    <citation type="journal article" date="2022" name="Mol. Ecol. Resour.">
        <title>The genomes of chicory, endive, great burdock and yacon provide insights into Asteraceae paleo-polyploidization history and plant inulin production.</title>
        <authorList>
            <person name="Fan W."/>
            <person name="Wang S."/>
            <person name="Wang H."/>
            <person name="Wang A."/>
            <person name="Jiang F."/>
            <person name="Liu H."/>
            <person name="Zhao H."/>
            <person name="Xu D."/>
            <person name="Zhang Y."/>
        </authorList>
    </citation>
    <scope>NUCLEOTIDE SEQUENCE [LARGE SCALE GENOMIC DNA]</scope>
    <source>
        <strain evidence="2">cv. Niubang</strain>
    </source>
</reference>
<protein>
    <submittedName>
        <fullName evidence="1">Uncharacterized protein</fullName>
    </submittedName>
</protein>
<name>A0ACB8ZKL9_ARCLA</name>
<reference evidence="2" key="1">
    <citation type="journal article" date="2022" name="Mol. Ecol. Resour.">
        <title>The genomes of chicory, endive, great burdock and yacon provide insights into Asteraceae palaeo-polyploidization history and plant inulin production.</title>
        <authorList>
            <person name="Fan W."/>
            <person name="Wang S."/>
            <person name="Wang H."/>
            <person name="Wang A."/>
            <person name="Jiang F."/>
            <person name="Liu H."/>
            <person name="Zhao H."/>
            <person name="Xu D."/>
            <person name="Zhang Y."/>
        </authorList>
    </citation>
    <scope>NUCLEOTIDE SEQUENCE [LARGE SCALE GENOMIC DNA]</scope>
    <source>
        <strain evidence="2">cv. Niubang</strain>
    </source>
</reference>
<dbReference type="EMBL" id="CM042056">
    <property type="protein sequence ID" value="KAI3697869.1"/>
    <property type="molecule type" value="Genomic_DNA"/>
</dbReference>
<comment type="caution">
    <text evidence="1">The sequence shown here is derived from an EMBL/GenBank/DDBJ whole genome shotgun (WGS) entry which is preliminary data.</text>
</comment>